<dbReference type="RefSeq" id="WP_264499682.1">
    <property type="nucleotide sequence ID" value="NZ_JAPDDS010000001.1"/>
</dbReference>
<evidence type="ECO:0000313" key="3">
    <source>
        <dbReference type="Proteomes" id="UP001207930"/>
    </source>
</evidence>
<reference evidence="2 3" key="1">
    <citation type="submission" date="2022-10" db="EMBL/GenBank/DDBJ databases">
        <title>Luteolibacter flavescens strain MCCC 1K03193, whole genome shotgun sequencing project.</title>
        <authorList>
            <person name="Zhao G."/>
            <person name="Shen L."/>
        </authorList>
    </citation>
    <scope>NUCLEOTIDE SEQUENCE [LARGE SCALE GENOMIC DNA]</scope>
    <source>
        <strain evidence="2 3">MCCC 1K03193</strain>
    </source>
</reference>
<dbReference type="Proteomes" id="UP001207930">
    <property type="component" value="Unassembled WGS sequence"/>
</dbReference>
<gene>
    <name evidence="2" type="ORF">OKA04_03220</name>
</gene>
<evidence type="ECO:0000313" key="2">
    <source>
        <dbReference type="EMBL" id="MCW1883723.1"/>
    </source>
</evidence>
<keyword evidence="3" id="KW-1185">Reference proteome</keyword>
<name>A0ABT3FJI2_9BACT</name>
<dbReference type="InterPro" id="IPR041705">
    <property type="entry name" value="PIN_Sll0205"/>
</dbReference>
<dbReference type="CDD" id="cd09872">
    <property type="entry name" value="PIN_Sll0205-like"/>
    <property type="match status" value="1"/>
</dbReference>
<dbReference type="EMBL" id="JAPDDS010000001">
    <property type="protein sequence ID" value="MCW1883723.1"/>
    <property type="molecule type" value="Genomic_DNA"/>
</dbReference>
<sequence>MRLLLDTHALLWFCEGNDALGFEARKAMEDPANECYVSHATAWEIAIKLGLGKLRLTGGYESIFPGVLEANGFMLLPPSLSHYQELLSLPRFHGDPFDRLIISQAKVEGLTVVTCDAGFPAYGIPLLW</sequence>
<proteinExistence type="predicted"/>
<dbReference type="SUPFAM" id="SSF88723">
    <property type="entry name" value="PIN domain-like"/>
    <property type="match status" value="1"/>
</dbReference>
<dbReference type="Gene3D" id="3.40.50.1010">
    <property type="entry name" value="5'-nuclease"/>
    <property type="match status" value="1"/>
</dbReference>
<dbReference type="InterPro" id="IPR052919">
    <property type="entry name" value="TA_system_RNase"/>
</dbReference>
<comment type="caution">
    <text evidence="2">The sequence shown here is derived from an EMBL/GenBank/DDBJ whole genome shotgun (WGS) entry which is preliminary data.</text>
</comment>
<organism evidence="2 3">
    <name type="scientific">Luteolibacter flavescens</name>
    <dbReference type="NCBI Taxonomy" id="1859460"/>
    <lineage>
        <taxon>Bacteria</taxon>
        <taxon>Pseudomonadati</taxon>
        <taxon>Verrucomicrobiota</taxon>
        <taxon>Verrucomicrobiia</taxon>
        <taxon>Verrucomicrobiales</taxon>
        <taxon>Verrucomicrobiaceae</taxon>
        <taxon>Luteolibacter</taxon>
    </lineage>
</organism>
<dbReference type="InterPro" id="IPR002716">
    <property type="entry name" value="PIN_dom"/>
</dbReference>
<dbReference type="InterPro" id="IPR029060">
    <property type="entry name" value="PIN-like_dom_sf"/>
</dbReference>
<dbReference type="PANTHER" id="PTHR36173">
    <property type="entry name" value="RIBONUCLEASE VAPC16-RELATED"/>
    <property type="match status" value="1"/>
</dbReference>
<feature type="domain" description="PIN" evidence="1">
    <location>
        <begin position="4"/>
        <end position="122"/>
    </location>
</feature>
<protein>
    <submittedName>
        <fullName evidence="2">Type II toxin-antitoxin system VapC family toxin</fullName>
    </submittedName>
</protein>
<accession>A0ABT3FJI2</accession>
<dbReference type="Pfam" id="PF01850">
    <property type="entry name" value="PIN"/>
    <property type="match status" value="1"/>
</dbReference>
<evidence type="ECO:0000259" key="1">
    <source>
        <dbReference type="Pfam" id="PF01850"/>
    </source>
</evidence>
<dbReference type="PANTHER" id="PTHR36173:SF2">
    <property type="entry name" value="RIBONUCLEASE VAPC16"/>
    <property type="match status" value="1"/>
</dbReference>